<name>A0A1Y0HK58_9BACT</name>
<reference evidence="3" key="1">
    <citation type="submission" date="2017-05" db="EMBL/GenBank/DDBJ databases">
        <title>Dechlorination kinetics govern the competition between two new strains of the genus Sulfurospirillum.</title>
        <authorList>
            <person name="Buttet G.F."/>
            <person name="Murray A.M."/>
            <person name="Goris T."/>
            <person name="Burion M."/>
            <person name="Lin B."/>
            <person name="Rolle M."/>
            <person name="Maillard J."/>
        </authorList>
    </citation>
    <scope>NUCLEOTIDE SEQUENCE [LARGE SCALE GENOMIC DNA]</scope>
    <source>
        <strain evidence="3">SL2-1</strain>
    </source>
</reference>
<keyword evidence="1" id="KW-0472">Membrane</keyword>
<sequence>MFDLSAPVQLSFIFMTIGAIFVVIGVCIYLINVKTKKLKSADKGSKL</sequence>
<accession>A0A1Y0HK58</accession>
<keyword evidence="3" id="KW-1185">Reference proteome</keyword>
<dbReference type="Proteomes" id="UP000196005">
    <property type="component" value="Chromosome"/>
</dbReference>
<dbReference type="AlphaFoldDB" id="A0A1Y0HK58"/>
<protein>
    <submittedName>
        <fullName evidence="2">Uncharacterized protein</fullName>
    </submittedName>
</protein>
<dbReference type="KEGG" id="suls:Sdiek1_0595"/>
<evidence type="ECO:0000256" key="1">
    <source>
        <dbReference type="SAM" id="Phobius"/>
    </source>
</evidence>
<dbReference type="EMBL" id="CP021416">
    <property type="protein sequence ID" value="ARU47764.1"/>
    <property type="molecule type" value="Genomic_DNA"/>
</dbReference>
<keyword evidence="1" id="KW-0812">Transmembrane</keyword>
<feature type="transmembrane region" description="Helical" evidence="1">
    <location>
        <begin position="12"/>
        <end position="31"/>
    </location>
</feature>
<proteinExistence type="predicted"/>
<evidence type="ECO:0000313" key="3">
    <source>
        <dbReference type="Proteomes" id="UP000196005"/>
    </source>
</evidence>
<evidence type="ECO:0000313" key="2">
    <source>
        <dbReference type="EMBL" id="ARU47764.1"/>
    </source>
</evidence>
<gene>
    <name evidence="2" type="ORF">Sdiek1_0595</name>
</gene>
<keyword evidence="1" id="KW-1133">Transmembrane helix</keyword>
<dbReference type="RefSeq" id="WP_192866765.1">
    <property type="nucleotide sequence ID" value="NZ_CP021416.1"/>
</dbReference>
<organism evidence="2 3">
    <name type="scientific">Sulfurospirillum diekertiae</name>
    <dbReference type="NCBI Taxonomy" id="1854492"/>
    <lineage>
        <taxon>Bacteria</taxon>
        <taxon>Pseudomonadati</taxon>
        <taxon>Campylobacterota</taxon>
        <taxon>Epsilonproteobacteria</taxon>
        <taxon>Campylobacterales</taxon>
        <taxon>Sulfurospirillaceae</taxon>
        <taxon>Sulfurospirillum</taxon>
    </lineage>
</organism>